<dbReference type="AlphaFoldDB" id="A0A1R2CX09"/>
<sequence>MEFNETEDKENLPPYLKSAFLAVGSKNKRKQLTAAEKARVLKEKILEKREIWLGKSKKIKEMLTTPEEISARKKEFRNPNPLPSIQSRRYEENP</sequence>
<name>A0A1R2CX09_9CILI</name>
<protein>
    <submittedName>
        <fullName evidence="2">Uncharacterized protein</fullName>
    </submittedName>
</protein>
<evidence type="ECO:0000313" key="2">
    <source>
        <dbReference type="EMBL" id="OMJ93501.1"/>
    </source>
</evidence>
<gene>
    <name evidence="2" type="ORF">SteCoe_3473</name>
</gene>
<proteinExistence type="predicted"/>
<feature type="region of interest" description="Disordered" evidence="1">
    <location>
        <begin position="70"/>
        <end position="94"/>
    </location>
</feature>
<organism evidence="2 3">
    <name type="scientific">Stentor coeruleus</name>
    <dbReference type="NCBI Taxonomy" id="5963"/>
    <lineage>
        <taxon>Eukaryota</taxon>
        <taxon>Sar</taxon>
        <taxon>Alveolata</taxon>
        <taxon>Ciliophora</taxon>
        <taxon>Postciliodesmatophora</taxon>
        <taxon>Heterotrichea</taxon>
        <taxon>Heterotrichida</taxon>
        <taxon>Stentoridae</taxon>
        <taxon>Stentor</taxon>
    </lineage>
</organism>
<evidence type="ECO:0000256" key="1">
    <source>
        <dbReference type="SAM" id="MobiDB-lite"/>
    </source>
</evidence>
<evidence type="ECO:0000313" key="3">
    <source>
        <dbReference type="Proteomes" id="UP000187209"/>
    </source>
</evidence>
<dbReference type="Proteomes" id="UP000187209">
    <property type="component" value="Unassembled WGS sequence"/>
</dbReference>
<dbReference type="EMBL" id="MPUH01000041">
    <property type="protein sequence ID" value="OMJ93501.1"/>
    <property type="molecule type" value="Genomic_DNA"/>
</dbReference>
<reference evidence="2 3" key="1">
    <citation type="submission" date="2016-11" db="EMBL/GenBank/DDBJ databases">
        <title>The macronuclear genome of Stentor coeruleus: a giant cell with tiny introns.</title>
        <authorList>
            <person name="Slabodnick M."/>
            <person name="Ruby J.G."/>
            <person name="Reiff S.B."/>
            <person name="Swart E.C."/>
            <person name="Gosai S."/>
            <person name="Prabakaran S."/>
            <person name="Witkowska E."/>
            <person name="Larue G.E."/>
            <person name="Fisher S."/>
            <person name="Freeman R.M."/>
            <person name="Gunawardena J."/>
            <person name="Chu W."/>
            <person name="Stover N.A."/>
            <person name="Gregory B.D."/>
            <person name="Nowacki M."/>
            <person name="Derisi J."/>
            <person name="Roy S.W."/>
            <person name="Marshall W.F."/>
            <person name="Sood P."/>
        </authorList>
    </citation>
    <scope>NUCLEOTIDE SEQUENCE [LARGE SCALE GENOMIC DNA]</scope>
    <source>
        <strain evidence="2">WM001</strain>
    </source>
</reference>
<accession>A0A1R2CX09</accession>
<keyword evidence="3" id="KW-1185">Reference proteome</keyword>
<comment type="caution">
    <text evidence="2">The sequence shown here is derived from an EMBL/GenBank/DDBJ whole genome shotgun (WGS) entry which is preliminary data.</text>
</comment>